<dbReference type="InterPro" id="IPR025250">
    <property type="entry name" value="DUF4199"/>
</dbReference>
<proteinExistence type="predicted"/>
<keyword evidence="1" id="KW-0472">Membrane</keyword>
<organism evidence="2 3">
    <name type="scientific">Chitinophaga alhagiae</name>
    <dbReference type="NCBI Taxonomy" id="2203219"/>
    <lineage>
        <taxon>Bacteria</taxon>
        <taxon>Pseudomonadati</taxon>
        <taxon>Bacteroidota</taxon>
        <taxon>Chitinophagia</taxon>
        <taxon>Chitinophagales</taxon>
        <taxon>Chitinophagaceae</taxon>
        <taxon>Chitinophaga</taxon>
    </lineage>
</organism>
<feature type="transmembrane region" description="Helical" evidence="1">
    <location>
        <begin position="76"/>
        <end position="98"/>
    </location>
</feature>
<accession>A0ABM6WAT6</accession>
<evidence type="ECO:0000313" key="2">
    <source>
        <dbReference type="EMBL" id="AWO00987.1"/>
    </source>
</evidence>
<gene>
    <name evidence="2" type="ORF">DLD77_04365</name>
</gene>
<protein>
    <submittedName>
        <fullName evidence="2">DUF4199 domain-containing protein</fullName>
    </submittedName>
</protein>
<keyword evidence="3" id="KW-1185">Reference proteome</keyword>
<dbReference type="Pfam" id="PF13858">
    <property type="entry name" value="DUF4199"/>
    <property type="match status" value="1"/>
</dbReference>
<feature type="transmembrane region" description="Helical" evidence="1">
    <location>
        <begin position="38"/>
        <end position="55"/>
    </location>
</feature>
<feature type="transmembrane region" description="Helical" evidence="1">
    <location>
        <begin position="142"/>
        <end position="167"/>
    </location>
</feature>
<dbReference type="EMBL" id="CP029600">
    <property type="protein sequence ID" value="AWO00987.1"/>
    <property type="molecule type" value="Genomic_DNA"/>
</dbReference>
<reference evidence="2 3" key="1">
    <citation type="submission" date="2018-05" db="EMBL/GenBank/DDBJ databases">
        <title>Chitinophaga sp. nov., isolated from rhizosphere soil of Alhagi.</title>
        <authorList>
            <person name="Liu Y."/>
        </authorList>
    </citation>
    <scope>NUCLEOTIDE SEQUENCE [LARGE SCALE GENOMIC DNA]</scope>
    <source>
        <strain evidence="2 3">T22</strain>
    </source>
</reference>
<dbReference type="Proteomes" id="UP000246099">
    <property type="component" value="Chromosome"/>
</dbReference>
<keyword evidence="1" id="KW-0812">Transmembrane</keyword>
<evidence type="ECO:0000256" key="1">
    <source>
        <dbReference type="SAM" id="Phobius"/>
    </source>
</evidence>
<keyword evidence="1" id="KW-1133">Transmembrane helix</keyword>
<evidence type="ECO:0000313" key="3">
    <source>
        <dbReference type="Proteomes" id="UP000246099"/>
    </source>
</evidence>
<dbReference type="RefSeq" id="WP_119077035.1">
    <property type="nucleotide sequence ID" value="NZ_CP029600.1"/>
</dbReference>
<name>A0ABM6WAT6_9BACT</name>
<sequence>MKKNVLIFGSIAGLLLTAMMIFSTVMCYTNPEFEGNETVGYLSMILIFSLIFVGIKNYRDKYNNGVISFGKAFKTGFLIALVASTMYTVVWLVDYYVFIPDFLDKYIANMLRQAQQKGATAAEMASKTAEMNKFREMYKNPLLVIVITYLEVLPLGALIALISAWILRRKQPRPAVA</sequence>